<dbReference type="AlphaFoldDB" id="A0A193BY23"/>
<evidence type="ECO:0000256" key="1">
    <source>
        <dbReference type="SAM" id="Phobius"/>
    </source>
</evidence>
<keyword evidence="3" id="KW-1185">Reference proteome</keyword>
<keyword evidence="1" id="KW-1133">Transmembrane helix</keyword>
<proteinExistence type="predicted"/>
<dbReference type="STRING" id="31958.SD37_16390"/>
<dbReference type="eggNOG" id="ENOG502ZH1E">
    <property type="taxonomic scope" value="Bacteria"/>
</dbReference>
<dbReference type="RefSeq" id="WP_044850678.1">
    <property type="nucleotide sequence ID" value="NZ_CP016174.1"/>
</dbReference>
<name>A0A193BY23_AMYOR</name>
<sequence>MGIATGAASEGNSATSALIVAVIIVVYLGYSAFKRHGFRPRRVETTLSGQQLRHVFKKKVARNGWSIADDGNPMIAESAMPAGIRQQISLRISEANGRTIGEVAAILHEKKAFGGTAKAYTLRWRMNAFIAQVRRLDSSAKVMG</sequence>
<dbReference type="KEGG" id="aori:SD37_16390"/>
<accession>A0A193BY23</accession>
<dbReference type="EMBL" id="CP016174">
    <property type="protein sequence ID" value="ANN17068.1"/>
    <property type="molecule type" value="Genomic_DNA"/>
</dbReference>
<keyword evidence="1" id="KW-0812">Transmembrane</keyword>
<organism evidence="2 3">
    <name type="scientific">Amycolatopsis orientalis</name>
    <name type="common">Nocardia orientalis</name>
    <dbReference type="NCBI Taxonomy" id="31958"/>
    <lineage>
        <taxon>Bacteria</taxon>
        <taxon>Bacillati</taxon>
        <taxon>Actinomycetota</taxon>
        <taxon>Actinomycetes</taxon>
        <taxon>Pseudonocardiales</taxon>
        <taxon>Pseudonocardiaceae</taxon>
        <taxon>Amycolatopsis</taxon>
    </lineage>
</organism>
<gene>
    <name evidence="2" type="ORF">SD37_16390</name>
</gene>
<feature type="transmembrane region" description="Helical" evidence="1">
    <location>
        <begin position="14"/>
        <end position="33"/>
    </location>
</feature>
<dbReference type="Proteomes" id="UP000093695">
    <property type="component" value="Chromosome"/>
</dbReference>
<keyword evidence="1" id="KW-0472">Membrane</keyword>
<reference evidence="2 3" key="1">
    <citation type="journal article" date="2015" name="Genome Announc.">
        <title>Draft Genome Sequence of Norvancomycin-Producing Strain Amycolatopsis orientalis CPCC200066.</title>
        <authorList>
            <person name="Lei X."/>
            <person name="Yuan F."/>
            <person name="Shi Y."/>
            <person name="Li X."/>
            <person name="Wang L."/>
            <person name="Hong B."/>
        </authorList>
    </citation>
    <scope>NUCLEOTIDE SEQUENCE [LARGE SCALE GENOMIC DNA]</scope>
    <source>
        <strain evidence="2 3">B-37</strain>
    </source>
</reference>
<evidence type="ECO:0000313" key="2">
    <source>
        <dbReference type="EMBL" id="ANN17068.1"/>
    </source>
</evidence>
<protein>
    <submittedName>
        <fullName evidence="2">Uncharacterized protein</fullName>
    </submittedName>
</protein>
<evidence type="ECO:0000313" key="3">
    <source>
        <dbReference type="Proteomes" id="UP000093695"/>
    </source>
</evidence>